<organism evidence="1 2">
    <name type="scientific">Candidatus Woesebacteria bacterium RIFOXYA1_FULL_40_18</name>
    <dbReference type="NCBI Taxonomy" id="1802532"/>
    <lineage>
        <taxon>Bacteria</taxon>
        <taxon>Candidatus Woeseibacteriota</taxon>
    </lineage>
</organism>
<reference evidence="1 2" key="1">
    <citation type="journal article" date="2016" name="Nat. Commun.">
        <title>Thousands of microbial genomes shed light on interconnected biogeochemical processes in an aquifer system.</title>
        <authorList>
            <person name="Anantharaman K."/>
            <person name="Brown C.T."/>
            <person name="Hug L.A."/>
            <person name="Sharon I."/>
            <person name="Castelle C.J."/>
            <person name="Probst A.J."/>
            <person name="Thomas B.C."/>
            <person name="Singh A."/>
            <person name="Wilkins M.J."/>
            <person name="Karaoz U."/>
            <person name="Brodie E.L."/>
            <person name="Williams K.H."/>
            <person name="Hubbard S.S."/>
            <person name="Banfield J.F."/>
        </authorList>
    </citation>
    <scope>NUCLEOTIDE SEQUENCE [LARGE SCALE GENOMIC DNA]</scope>
</reference>
<proteinExistence type="predicted"/>
<sequence length="100" mass="10025">MRAARCVVTAGAPRATVAPSSVPAAIFPYTQCRATTAVPTLLGPESKVQLPSPMGSDGADAVPSQAVCRIRISPAVIVAGQAGDNAAPLVCVETPAPDDE</sequence>
<protein>
    <submittedName>
        <fullName evidence="1">Uncharacterized protein</fullName>
    </submittedName>
</protein>
<evidence type="ECO:0000313" key="1">
    <source>
        <dbReference type="EMBL" id="OGM76183.1"/>
    </source>
</evidence>
<dbReference type="Proteomes" id="UP000177855">
    <property type="component" value="Unassembled WGS sequence"/>
</dbReference>
<name>A0A1F8CII8_9BACT</name>
<accession>A0A1F8CII8</accession>
<evidence type="ECO:0000313" key="2">
    <source>
        <dbReference type="Proteomes" id="UP000177855"/>
    </source>
</evidence>
<dbReference type="EMBL" id="MGHS01000037">
    <property type="protein sequence ID" value="OGM76183.1"/>
    <property type="molecule type" value="Genomic_DNA"/>
</dbReference>
<comment type="caution">
    <text evidence="1">The sequence shown here is derived from an EMBL/GenBank/DDBJ whole genome shotgun (WGS) entry which is preliminary data.</text>
</comment>
<dbReference type="AlphaFoldDB" id="A0A1F8CII8"/>
<gene>
    <name evidence="1" type="ORF">A2210_01930</name>
</gene>